<reference evidence="1 2" key="1">
    <citation type="submission" date="2021-06" db="EMBL/GenBank/DDBJ databases">
        <title>Caerostris extrusa draft genome.</title>
        <authorList>
            <person name="Kono N."/>
            <person name="Arakawa K."/>
        </authorList>
    </citation>
    <scope>NUCLEOTIDE SEQUENCE [LARGE SCALE GENOMIC DNA]</scope>
</reference>
<accession>A0AAV4Q2F6</accession>
<dbReference type="EMBL" id="BPLR01005486">
    <property type="protein sequence ID" value="GIY02721.1"/>
    <property type="molecule type" value="Genomic_DNA"/>
</dbReference>
<organism evidence="1 2">
    <name type="scientific">Caerostris extrusa</name>
    <name type="common">Bark spider</name>
    <name type="synonym">Caerostris bankana</name>
    <dbReference type="NCBI Taxonomy" id="172846"/>
    <lineage>
        <taxon>Eukaryota</taxon>
        <taxon>Metazoa</taxon>
        <taxon>Ecdysozoa</taxon>
        <taxon>Arthropoda</taxon>
        <taxon>Chelicerata</taxon>
        <taxon>Arachnida</taxon>
        <taxon>Araneae</taxon>
        <taxon>Araneomorphae</taxon>
        <taxon>Entelegynae</taxon>
        <taxon>Araneoidea</taxon>
        <taxon>Araneidae</taxon>
        <taxon>Caerostris</taxon>
    </lineage>
</organism>
<gene>
    <name evidence="1" type="ORF">CEXT_20721</name>
</gene>
<proteinExistence type="predicted"/>
<protein>
    <submittedName>
        <fullName evidence="1">Uncharacterized protein</fullName>
    </submittedName>
</protein>
<evidence type="ECO:0000313" key="1">
    <source>
        <dbReference type="EMBL" id="GIY02721.1"/>
    </source>
</evidence>
<dbReference type="Proteomes" id="UP001054945">
    <property type="component" value="Unassembled WGS sequence"/>
</dbReference>
<dbReference type="AlphaFoldDB" id="A0AAV4Q2F6"/>
<keyword evidence="2" id="KW-1185">Reference proteome</keyword>
<evidence type="ECO:0000313" key="2">
    <source>
        <dbReference type="Proteomes" id="UP001054945"/>
    </source>
</evidence>
<sequence length="77" mass="8612">MSIAVAMPRVVCREGMRCPPGNFMGRLKNKVFDCPGHMCEKRQKFGKLPPRSSDVNARYLHMLLKSSLCLPVSESCA</sequence>
<name>A0AAV4Q2F6_CAEEX</name>
<comment type="caution">
    <text evidence="1">The sequence shown here is derived from an EMBL/GenBank/DDBJ whole genome shotgun (WGS) entry which is preliminary data.</text>
</comment>